<evidence type="ECO:0000313" key="2">
    <source>
        <dbReference type="Proteomes" id="UP000759103"/>
    </source>
</evidence>
<sequence>MTEAIERDEVGAKLLELGLCTAYELTHEKTHIGARDCASLPSPWNLPSRLIQYPLDMTAPHGDVPRRIALRHPALAGHPLVQQIADATGVEVEPYGLSNRHGIRNDYGEYHHAVDLICEFQWRELLETRAFTTEDSIASAVTHGLSSSPHDRNRKGYLAPSEARQIMAAIDAPEPENAAGLLQIFAAPALSNQGEGGKGWPINCLCGAERYSRAWAKIVGIERGWFAYDRAGFLQWAEEGRTRYAAGDGPTFTEASGQEAFAF</sequence>
<gene>
    <name evidence="1" type="ORF">KZ820_20780</name>
</gene>
<dbReference type="RefSeq" id="WP_219750709.1">
    <property type="nucleotide sequence ID" value="NZ_JAHXZN010000016.1"/>
</dbReference>
<dbReference type="EMBL" id="JAHXZN010000016">
    <property type="protein sequence ID" value="MBW6533184.1"/>
    <property type="molecule type" value="Genomic_DNA"/>
</dbReference>
<evidence type="ECO:0000313" key="1">
    <source>
        <dbReference type="EMBL" id="MBW6533184.1"/>
    </source>
</evidence>
<accession>A0ABS7BUA9</accession>
<protein>
    <submittedName>
        <fullName evidence="1">Uncharacterized protein</fullName>
    </submittedName>
</protein>
<proteinExistence type="predicted"/>
<reference evidence="1 2" key="1">
    <citation type="submission" date="2021-07" db="EMBL/GenBank/DDBJ databases">
        <title>Sphingomonas sp.</title>
        <authorList>
            <person name="Feng G."/>
            <person name="Li J."/>
            <person name="Pan M."/>
        </authorList>
    </citation>
    <scope>NUCLEOTIDE SEQUENCE [LARGE SCALE GENOMIC DNA]</scope>
    <source>
        <strain evidence="1 2">RRHST34</strain>
    </source>
</reference>
<name>A0ABS7BUA9_9SPHN</name>
<dbReference type="Proteomes" id="UP000759103">
    <property type="component" value="Unassembled WGS sequence"/>
</dbReference>
<comment type="caution">
    <text evidence="1">The sequence shown here is derived from an EMBL/GenBank/DDBJ whole genome shotgun (WGS) entry which is preliminary data.</text>
</comment>
<keyword evidence="2" id="KW-1185">Reference proteome</keyword>
<organism evidence="1 2">
    <name type="scientific">Sphingomonas citri</name>
    <dbReference type="NCBI Taxonomy" id="2862499"/>
    <lineage>
        <taxon>Bacteria</taxon>
        <taxon>Pseudomonadati</taxon>
        <taxon>Pseudomonadota</taxon>
        <taxon>Alphaproteobacteria</taxon>
        <taxon>Sphingomonadales</taxon>
        <taxon>Sphingomonadaceae</taxon>
        <taxon>Sphingomonas</taxon>
    </lineage>
</organism>